<dbReference type="SUPFAM" id="SSF48576">
    <property type="entry name" value="Terpenoid synthases"/>
    <property type="match status" value="1"/>
</dbReference>
<dbReference type="VEuPathDB" id="FungiDB:TSTA_097150"/>
<protein>
    <recommendedName>
        <fullName evidence="4">Terpene synthase</fullName>
        <ecNumber evidence="4">4.2.3.-</ecNumber>
    </recommendedName>
</protein>
<gene>
    <name evidence="5" type="ORF">TSTA_097150</name>
</gene>
<evidence type="ECO:0000256" key="2">
    <source>
        <dbReference type="ARBA" id="ARBA00006333"/>
    </source>
</evidence>
<dbReference type="GO" id="GO:0010333">
    <property type="term" value="F:terpene synthase activity"/>
    <property type="evidence" value="ECO:0007669"/>
    <property type="project" value="InterPro"/>
</dbReference>
<dbReference type="PhylomeDB" id="B8LZP3"/>
<dbReference type="OrthoDB" id="2861623at2759"/>
<keyword evidence="4" id="KW-0456">Lyase</keyword>
<evidence type="ECO:0000256" key="4">
    <source>
        <dbReference type="RuleBase" id="RU366034"/>
    </source>
</evidence>
<dbReference type="Proteomes" id="UP000001745">
    <property type="component" value="Unassembled WGS sequence"/>
</dbReference>
<dbReference type="Pfam" id="PF19086">
    <property type="entry name" value="Terpene_syn_C_2"/>
    <property type="match status" value="1"/>
</dbReference>
<dbReference type="InterPro" id="IPR034686">
    <property type="entry name" value="Terpene_cyclase-like_2"/>
</dbReference>
<dbReference type="InterPro" id="IPR008949">
    <property type="entry name" value="Isoprenoid_synthase_dom_sf"/>
</dbReference>
<dbReference type="Gene3D" id="1.10.600.10">
    <property type="entry name" value="Farnesyl Diphosphate Synthase"/>
    <property type="match status" value="1"/>
</dbReference>
<keyword evidence="6" id="KW-1185">Reference proteome</keyword>
<evidence type="ECO:0000313" key="5">
    <source>
        <dbReference type="EMBL" id="EED22466.1"/>
    </source>
</evidence>
<dbReference type="EC" id="4.2.3.-" evidence="4"/>
<dbReference type="STRING" id="441959.B8LZP3"/>
<organism evidence="5 6">
    <name type="scientific">Talaromyces stipitatus (strain ATCC 10500 / CBS 375.48 / QM 6759 / NRRL 1006)</name>
    <name type="common">Penicillium stipitatum</name>
    <dbReference type="NCBI Taxonomy" id="441959"/>
    <lineage>
        <taxon>Eukaryota</taxon>
        <taxon>Fungi</taxon>
        <taxon>Dikarya</taxon>
        <taxon>Ascomycota</taxon>
        <taxon>Pezizomycotina</taxon>
        <taxon>Eurotiomycetes</taxon>
        <taxon>Eurotiomycetidae</taxon>
        <taxon>Eurotiales</taxon>
        <taxon>Trichocomaceae</taxon>
        <taxon>Talaromyces</taxon>
        <taxon>Talaromyces sect. Talaromyces</taxon>
    </lineage>
</organism>
<evidence type="ECO:0000313" key="6">
    <source>
        <dbReference type="Proteomes" id="UP000001745"/>
    </source>
</evidence>
<dbReference type="GeneID" id="8109496"/>
<reference evidence="6" key="1">
    <citation type="journal article" date="2015" name="Genome Announc.">
        <title>Genome sequence of the AIDS-associated pathogen Penicillium marneffei (ATCC18224) and its near taxonomic relative Talaromyces stipitatus (ATCC10500).</title>
        <authorList>
            <person name="Nierman W.C."/>
            <person name="Fedorova-Abrams N.D."/>
            <person name="Andrianopoulos A."/>
        </authorList>
    </citation>
    <scope>NUCLEOTIDE SEQUENCE [LARGE SCALE GENOMIC DNA]</scope>
    <source>
        <strain evidence="6">ATCC 10500 / CBS 375.48 / QM 6759 / NRRL 1006</strain>
    </source>
</reference>
<keyword evidence="4" id="KW-0479">Metal-binding</keyword>
<comment type="cofactor">
    <cofactor evidence="1 4">
        <name>Mg(2+)</name>
        <dbReference type="ChEBI" id="CHEBI:18420"/>
    </cofactor>
</comment>
<accession>B8LZP3</accession>
<dbReference type="GO" id="GO:0046872">
    <property type="term" value="F:metal ion binding"/>
    <property type="evidence" value="ECO:0007669"/>
    <property type="project" value="UniProtKB-KW"/>
</dbReference>
<dbReference type="eggNOG" id="ENOG502SKVE">
    <property type="taxonomic scope" value="Eukaryota"/>
</dbReference>
<evidence type="ECO:0000256" key="1">
    <source>
        <dbReference type="ARBA" id="ARBA00001946"/>
    </source>
</evidence>
<dbReference type="RefSeq" id="XP_002479429.1">
    <property type="nucleotide sequence ID" value="XM_002479384.1"/>
</dbReference>
<dbReference type="GO" id="GO:0008299">
    <property type="term" value="P:isoprenoid biosynthetic process"/>
    <property type="evidence" value="ECO:0007669"/>
    <property type="project" value="UniProtKB-ARBA"/>
</dbReference>
<sequence>MSTTGWIQIDNAAGSMWEDWESAQKFRLDTIQYVQYCLGLAPSNQEYSESTNPIIRAFDVIGFAIRDSCSLSQRKMVYDEMNEFMKQSEQEQRLRLNNDSLPSVDEFWSYRLGASAVFICLAINEYSYGDMDLPTAVFEDPDMKEIWQLTNIIISAVNDMLSLKKEIARDAIDSVIPIMYVQLGSVEAAMDKTVEFVVSMIQKFDEAEARLLTRYCSDENLQKQLWRFVDGAKYYCTGNLIWR</sequence>
<name>B8LZP3_TALSN</name>
<dbReference type="AlphaFoldDB" id="B8LZP3"/>
<dbReference type="PANTHER" id="PTHR35201:SF4">
    <property type="entry name" value="BETA-PINACENE SYNTHASE-RELATED"/>
    <property type="match status" value="1"/>
</dbReference>
<evidence type="ECO:0000256" key="3">
    <source>
        <dbReference type="ARBA" id="ARBA00022842"/>
    </source>
</evidence>
<dbReference type="OMA" id="IFFWDDE"/>
<dbReference type="PANTHER" id="PTHR35201">
    <property type="entry name" value="TERPENE SYNTHASE"/>
    <property type="match status" value="1"/>
</dbReference>
<dbReference type="HOGENOM" id="CLU_042538_3_1_1"/>
<dbReference type="InParanoid" id="B8LZP3"/>
<dbReference type="EMBL" id="EQ962653">
    <property type="protein sequence ID" value="EED22466.1"/>
    <property type="molecule type" value="Genomic_DNA"/>
</dbReference>
<keyword evidence="3 4" id="KW-0460">Magnesium</keyword>
<comment type="similarity">
    <text evidence="2 4">Belongs to the terpene synthase family.</text>
</comment>
<proteinExistence type="inferred from homology"/>